<keyword evidence="2" id="KW-1185">Reference proteome</keyword>
<proteinExistence type="predicted"/>
<evidence type="ECO:0000313" key="1">
    <source>
        <dbReference type="EMBL" id="KAL3314132.1"/>
    </source>
</evidence>
<name>A0ABD2Q3E3_9PLAT</name>
<organism evidence="1 2">
    <name type="scientific">Cichlidogyrus casuarinus</name>
    <dbReference type="NCBI Taxonomy" id="1844966"/>
    <lineage>
        <taxon>Eukaryota</taxon>
        <taxon>Metazoa</taxon>
        <taxon>Spiralia</taxon>
        <taxon>Lophotrochozoa</taxon>
        <taxon>Platyhelminthes</taxon>
        <taxon>Monogenea</taxon>
        <taxon>Monopisthocotylea</taxon>
        <taxon>Dactylogyridea</taxon>
        <taxon>Ancyrocephalidae</taxon>
        <taxon>Cichlidogyrus</taxon>
    </lineage>
</organism>
<dbReference type="AlphaFoldDB" id="A0ABD2Q3E3"/>
<gene>
    <name evidence="1" type="ORF">Ciccas_007257</name>
</gene>
<sequence>MQFLHIRAANTAPTQAGTDFKYFIIHDPVKTTSRGNCLWSFELLRLRPLDLLMFSLQLSVIQCLLKDFNHLVNQTKQHSLIHGNTNTLRLIISEQDNDES</sequence>
<protein>
    <submittedName>
        <fullName evidence="1">Uncharacterized protein</fullName>
    </submittedName>
</protein>
<comment type="caution">
    <text evidence="1">The sequence shown here is derived from an EMBL/GenBank/DDBJ whole genome shotgun (WGS) entry which is preliminary data.</text>
</comment>
<reference evidence="1 2" key="1">
    <citation type="submission" date="2024-11" db="EMBL/GenBank/DDBJ databases">
        <title>Adaptive evolution of stress response genes in parasites aligns with host niche diversity.</title>
        <authorList>
            <person name="Hahn C."/>
            <person name="Resl P."/>
        </authorList>
    </citation>
    <scope>NUCLEOTIDE SEQUENCE [LARGE SCALE GENOMIC DNA]</scope>
    <source>
        <strain evidence="1">EGGRZ-B1_66</strain>
        <tissue evidence="1">Body</tissue>
    </source>
</reference>
<dbReference type="Proteomes" id="UP001626550">
    <property type="component" value="Unassembled WGS sequence"/>
</dbReference>
<accession>A0ABD2Q3E3</accession>
<evidence type="ECO:0000313" key="2">
    <source>
        <dbReference type="Proteomes" id="UP001626550"/>
    </source>
</evidence>
<dbReference type="EMBL" id="JBJKFK010001086">
    <property type="protein sequence ID" value="KAL3314132.1"/>
    <property type="molecule type" value="Genomic_DNA"/>
</dbReference>